<dbReference type="CDD" id="cd00862">
    <property type="entry name" value="ProRS_anticodon_zinc"/>
    <property type="match status" value="1"/>
</dbReference>
<keyword evidence="3" id="KW-0067">ATP-binding</keyword>
<keyword evidence="4" id="KW-0648">Protein biosynthesis</keyword>
<keyword evidence="2" id="KW-0547">Nucleotide-binding</keyword>
<feature type="region of interest" description="Disordered" evidence="7">
    <location>
        <begin position="777"/>
        <end position="818"/>
    </location>
</feature>
<feature type="domain" description="WHEP-TRS" evidence="10">
    <location>
        <begin position="729"/>
        <end position="786"/>
    </location>
</feature>
<name>A0A816MA23_9BILA</name>
<dbReference type="InterPro" id="IPR049437">
    <property type="entry name" value="tRNA-synt_1c_C2"/>
</dbReference>
<evidence type="ECO:0000313" key="14">
    <source>
        <dbReference type="EMBL" id="CAF3893287.1"/>
    </source>
</evidence>
<dbReference type="Pfam" id="PF09180">
    <property type="entry name" value="ProRS-C_1"/>
    <property type="match status" value="1"/>
</dbReference>
<dbReference type="EMBL" id="CAJOBF010000950">
    <property type="protein sequence ID" value="CAF3893287.1"/>
    <property type="molecule type" value="Genomic_DNA"/>
</dbReference>
<dbReference type="InterPro" id="IPR045864">
    <property type="entry name" value="aa-tRNA-synth_II/BPL/LPL"/>
</dbReference>
<evidence type="ECO:0008006" key="18">
    <source>
        <dbReference type="Google" id="ProtNLM"/>
    </source>
</evidence>
<dbReference type="EMBL" id="CAJNOV010017218">
    <property type="protein sequence ID" value="CAF1604135.1"/>
    <property type="molecule type" value="Genomic_DNA"/>
</dbReference>
<dbReference type="Gene3D" id="1.10.1160.10">
    <property type="entry name" value="Glutamyl-trna Synthetase, Domain 2"/>
    <property type="match status" value="1"/>
</dbReference>
<evidence type="ECO:0000313" key="13">
    <source>
        <dbReference type="EMBL" id="CAF1970208.1"/>
    </source>
</evidence>
<dbReference type="Proteomes" id="UP000663824">
    <property type="component" value="Unassembled WGS sequence"/>
</dbReference>
<dbReference type="SUPFAM" id="SSF50715">
    <property type="entry name" value="Ribosomal protein L25-like"/>
    <property type="match status" value="1"/>
</dbReference>
<evidence type="ECO:0000259" key="10">
    <source>
        <dbReference type="PROSITE" id="PS51185"/>
    </source>
</evidence>
<evidence type="ECO:0000256" key="7">
    <source>
        <dbReference type="SAM" id="MobiDB-lite"/>
    </source>
</evidence>
<dbReference type="SUPFAM" id="SSF64586">
    <property type="entry name" value="C-terminal domain of ProRS"/>
    <property type="match status" value="1"/>
</dbReference>
<dbReference type="FunFam" id="3.40.50.620:FF:000070">
    <property type="entry name" value="Bifunctional glutamate/proline--tRNA ligase"/>
    <property type="match status" value="1"/>
</dbReference>
<dbReference type="InterPro" id="IPR033721">
    <property type="entry name" value="ProRS_core_arch_euk"/>
</dbReference>
<dbReference type="EMBL" id="CAJOBG010002710">
    <property type="protein sequence ID" value="CAF4023797.1"/>
    <property type="molecule type" value="Genomic_DNA"/>
</dbReference>
<dbReference type="SUPFAM" id="SSF52374">
    <property type="entry name" value="Nucleotidylyl transferase"/>
    <property type="match status" value="1"/>
</dbReference>
<dbReference type="Pfam" id="PF00749">
    <property type="entry name" value="tRNA-synt_1c"/>
    <property type="match status" value="1"/>
</dbReference>
<dbReference type="OrthoDB" id="1350766at2759"/>
<proteinExistence type="inferred from homology"/>
<dbReference type="EMBL" id="CAJNRE010002186">
    <property type="protein sequence ID" value="CAF1970208.1"/>
    <property type="molecule type" value="Genomic_DNA"/>
</dbReference>
<evidence type="ECO:0000313" key="16">
    <source>
        <dbReference type="Proteomes" id="UP000663824"/>
    </source>
</evidence>
<dbReference type="Gene3D" id="3.30.930.10">
    <property type="entry name" value="Bira Bifunctional Protein, Domain 2"/>
    <property type="match status" value="1"/>
</dbReference>
<dbReference type="FunFam" id="3.30.110.30:FF:000001">
    <property type="entry name" value="Bifunctional glutamate/proline--tRNA ligase"/>
    <property type="match status" value="1"/>
</dbReference>
<dbReference type="Pfam" id="PF00458">
    <property type="entry name" value="WHEP-TRS"/>
    <property type="match status" value="2"/>
</dbReference>
<protein>
    <recommendedName>
        <fullName evidence="18">Glutamate--tRNA ligase</fullName>
    </recommendedName>
</protein>
<accession>A0A816MA23</accession>
<evidence type="ECO:0000256" key="2">
    <source>
        <dbReference type="ARBA" id="ARBA00022741"/>
    </source>
</evidence>
<dbReference type="InterPro" id="IPR004526">
    <property type="entry name" value="Glu-tRNA-synth_arc/euk"/>
</dbReference>
<evidence type="ECO:0000256" key="3">
    <source>
        <dbReference type="ARBA" id="ARBA00022840"/>
    </source>
</evidence>
<dbReference type="CDD" id="cd00936">
    <property type="entry name" value="WEPRS_RNA"/>
    <property type="match status" value="2"/>
</dbReference>
<dbReference type="GO" id="GO:0005737">
    <property type="term" value="C:cytoplasm"/>
    <property type="evidence" value="ECO:0007669"/>
    <property type="project" value="InterPro"/>
</dbReference>
<evidence type="ECO:0000313" key="17">
    <source>
        <dbReference type="Proteomes" id="UP000663866"/>
    </source>
</evidence>
<evidence type="ECO:0000313" key="15">
    <source>
        <dbReference type="EMBL" id="CAF4023797.1"/>
    </source>
</evidence>
<dbReference type="InterPro" id="IPR009068">
    <property type="entry name" value="uS15_NS1_RNA-bd_sf"/>
</dbReference>
<evidence type="ECO:0000256" key="5">
    <source>
        <dbReference type="ARBA" id="ARBA00023146"/>
    </source>
</evidence>
<dbReference type="InterPro" id="IPR006195">
    <property type="entry name" value="aa-tRNA-synth_II"/>
</dbReference>
<comment type="caution">
    <text evidence="13">The sequence shown here is derived from an EMBL/GenBank/DDBJ whole genome shotgun (WGS) entry which is preliminary data.</text>
</comment>
<dbReference type="InterPro" id="IPR000924">
    <property type="entry name" value="Glu/Gln-tRNA-synth"/>
</dbReference>
<dbReference type="SUPFAM" id="SSF55681">
    <property type="entry name" value="Class II aaRS and biotin synthetases"/>
    <property type="match status" value="1"/>
</dbReference>
<dbReference type="CDD" id="cd00778">
    <property type="entry name" value="ProRS_core_arch_euk"/>
    <property type="match status" value="1"/>
</dbReference>
<dbReference type="PROSITE" id="PS51185">
    <property type="entry name" value="WHEP_TRS_2"/>
    <property type="match status" value="2"/>
</dbReference>
<keyword evidence="8" id="KW-0732">Signal</keyword>
<dbReference type="InterPro" id="IPR011035">
    <property type="entry name" value="Ribosomal_bL25/Gln-tRNA_synth"/>
</dbReference>
<evidence type="ECO:0000259" key="9">
    <source>
        <dbReference type="PROSITE" id="PS50862"/>
    </source>
</evidence>
<dbReference type="GO" id="GO:0017101">
    <property type="term" value="C:aminoacyl-tRNA synthetase multienzyme complex"/>
    <property type="evidence" value="ECO:0007669"/>
    <property type="project" value="TreeGrafter"/>
</dbReference>
<keyword evidence="1" id="KW-0436">Ligase</keyword>
<dbReference type="Gene3D" id="3.40.50.800">
    <property type="entry name" value="Anticodon-binding domain"/>
    <property type="match status" value="1"/>
</dbReference>
<evidence type="ECO:0000256" key="1">
    <source>
        <dbReference type="ARBA" id="ARBA00022598"/>
    </source>
</evidence>
<sequence length="1325" mass="150019">MMRSIILLVLLCIGTSNAIRCYMGSETECMLGPEMQECDDNDKCVCAKYKLKCTVDDHTCTTQEKEKKVSKWDYTMVGRSIMAESASTTSVSQKSTMKDEGKFVDLPNAKEGEVVVRFPPEASGYLHIGHAKAALLNQYYQKLFKGTLIMRFDDTNPAKENADFEKVILEDLKMLGVSYDRFTHSSDHFDTLLNYCKQLIEKGLAYCDDTEPELMKQQRDKRQESVNRNNSVEKNLQLWSDMIAGNEQGQKCCVRLKIDMNSNNGCMRDPTIYRCKPEEHVRTGNKYKVYPTYDFACPIVDCIEGVTHALRTTEYHDRDEQYYWILDALGLRKPFIYEYARLNMQFTVLSKRKLTWFVNSHVVDGWDDPRLPTVRGILRRGMTIEGLRQFIIAQGSSKSVVLMDWDKIWAINKKQIDPVAPRFTALLKNQLVKINLKNITKEESQQHQKHPKDPAIGMKTVYYGPTVFIEKDDAVLISEGQIVTLMNWGNIKINRIQKKDSGDIELMEGETQLDNKDFKNTLKLTWLAETSQAPLTPVTCIHYDNIMTKAKLDEGDTFENFVNYASKNQYDIVGEPEMAQMKKGDIIQILRKGYYICDVPYDAATKQPCCLLSIPDGGTKEKPTSLRSTDTPATKASADKSAAAAVVSSPELDLLTERIVKQGEKVRELKTNKSTPKPDADEAVKELLALKEQYKKLTGIDYKPTNASATIQKENKTPAAASAPTASNAAEKLAEQITQQGEKVRELKTNKSTPKEEVTAAIDQLLKLKEQYKTLTGADITPSGGAPARKEKEKKPPAEKKTTEKKHENEQNAGAAGTDSKKLTKLGIECTKEENLAEWYGQVVRKGELIENYDVSGCYILRPWAYFLWEQIKAFVDAEISELGVQNCYFPLFVSHAALHREQTHIADFSPEVAWVTKSGDSELAQPIAVRPTSETIMYPAYAKWIQSHRDLPLKLNQWNNVVRWEFKNPQPFLRTREFLWQEGHTAWATEKEAADEVYEILDLYARVYTDLLAIPVIKGRKTEKEKFAGADWTTTIEGYIAASGRGIQAATSHHLGQNFSKMFDITFEDPQTQTKQYVYQNSWGLTTRTIGVMTMIHGDNKGLVLPPRIAKYQFVIVPCGITASVSKEDEEGIINTCKEVETKLKKAGFRVYGDYRDNYTPGWKFNHWEVKGVPVRLEIGPNDKARSQLTVVLRHTGTKSTTPMENSEIKLREVLDQIHNDLYKKAKQELDSHTVVVKDWTGFLKGLDNSCIMLTPFCGEPACEDLIKKDSARDAVVEEGAPAMGAKGLCIPFDQPEKLAEKQPCCHPDCKNPAKYYTLFGRSY</sequence>
<dbReference type="InterPro" id="IPR004154">
    <property type="entry name" value="Anticodon-bd"/>
</dbReference>
<dbReference type="HAMAP" id="MF_01571">
    <property type="entry name" value="Pro_tRNA_synth_type3"/>
    <property type="match status" value="1"/>
</dbReference>
<evidence type="ECO:0000256" key="8">
    <source>
        <dbReference type="SAM" id="SignalP"/>
    </source>
</evidence>
<reference evidence="13" key="1">
    <citation type="submission" date="2021-02" db="EMBL/GenBank/DDBJ databases">
        <authorList>
            <person name="Nowell W R."/>
        </authorList>
    </citation>
    <scope>NUCLEOTIDE SEQUENCE</scope>
</reference>
<dbReference type="InterPro" id="IPR020056">
    <property type="entry name" value="Rbsml_bL25/Gln-tRNA_synth_N"/>
</dbReference>
<feature type="compositionally biased region" description="Low complexity" evidence="7">
    <location>
        <begin position="717"/>
        <end position="730"/>
    </location>
</feature>
<dbReference type="Gene3D" id="3.30.110.30">
    <property type="entry name" value="C-terminal domain of ProRS"/>
    <property type="match status" value="1"/>
</dbReference>
<dbReference type="Pfam" id="PF00587">
    <property type="entry name" value="tRNA-synt_2b"/>
    <property type="match status" value="1"/>
</dbReference>
<dbReference type="InterPro" id="IPR004499">
    <property type="entry name" value="Pro-tRNA-ligase_IIa_arc-type"/>
</dbReference>
<dbReference type="Pfam" id="PF20974">
    <property type="entry name" value="tRNA-synt_1c_C2"/>
    <property type="match status" value="1"/>
</dbReference>
<dbReference type="InterPro" id="IPR016061">
    <property type="entry name" value="Pro-tRNA_ligase_II_C"/>
</dbReference>
<dbReference type="GO" id="GO:0004818">
    <property type="term" value="F:glutamate-tRNA ligase activity"/>
    <property type="evidence" value="ECO:0007669"/>
    <property type="project" value="InterPro"/>
</dbReference>
<organism evidence="13 16">
    <name type="scientific">Rotaria magnacalcarata</name>
    <dbReference type="NCBI Taxonomy" id="392030"/>
    <lineage>
        <taxon>Eukaryota</taxon>
        <taxon>Metazoa</taxon>
        <taxon>Spiralia</taxon>
        <taxon>Gnathifera</taxon>
        <taxon>Rotifera</taxon>
        <taxon>Eurotatoria</taxon>
        <taxon>Bdelloidea</taxon>
        <taxon>Philodinida</taxon>
        <taxon>Philodinidae</taxon>
        <taxon>Rotaria</taxon>
    </lineage>
</organism>
<dbReference type="InterPro" id="IPR036621">
    <property type="entry name" value="Anticodon-bd_dom_sf"/>
</dbReference>
<evidence type="ECO:0000313" key="11">
    <source>
        <dbReference type="EMBL" id="CAF1604135.1"/>
    </source>
</evidence>
<dbReference type="InterPro" id="IPR001412">
    <property type="entry name" value="aa-tRNA-synth_I_CS"/>
</dbReference>
<dbReference type="GO" id="GO:0005524">
    <property type="term" value="F:ATP binding"/>
    <property type="evidence" value="ECO:0007669"/>
    <property type="project" value="UniProtKB-KW"/>
</dbReference>
<dbReference type="Gene3D" id="3.40.50.620">
    <property type="entry name" value="HUPs"/>
    <property type="match status" value="1"/>
</dbReference>
<evidence type="ECO:0000313" key="12">
    <source>
        <dbReference type="EMBL" id="CAF1673608.1"/>
    </source>
</evidence>
<dbReference type="InterPro" id="IPR020061">
    <property type="entry name" value="Glu_tRNA_lig_a-bdl"/>
</dbReference>
<dbReference type="HAMAP" id="MF_02076">
    <property type="entry name" value="Glu_tRNA_synth_type2"/>
    <property type="match status" value="1"/>
</dbReference>
<dbReference type="NCBIfam" id="TIGR00408">
    <property type="entry name" value="proS_fam_I"/>
    <property type="match status" value="1"/>
</dbReference>
<dbReference type="SMART" id="SM00946">
    <property type="entry name" value="ProRS-C_1"/>
    <property type="match status" value="1"/>
</dbReference>
<dbReference type="EMBL" id="CAJNOW010019598">
    <property type="protein sequence ID" value="CAF1673608.1"/>
    <property type="molecule type" value="Genomic_DNA"/>
</dbReference>
<dbReference type="Proteomes" id="UP000663866">
    <property type="component" value="Unassembled WGS sequence"/>
</dbReference>
<keyword evidence="6" id="KW-0175">Coiled coil</keyword>
<dbReference type="InterPro" id="IPR020058">
    <property type="entry name" value="Glu/Gln-tRNA-synth_Ib_cat-dom"/>
</dbReference>
<dbReference type="Proteomes" id="UP000663842">
    <property type="component" value="Unassembled WGS sequence"/>
</dbReference>
<dbReference type="Gene3D" id="1.10.287.10">
    <property type="entry name" value="S15/NS1, RNA-binding"/>
    <property type="match status" value="2"/>
</dbReference>
<dbReference type="PROSITE" id="PS00178">
    <property type="entry name" value="AA_TRNA_LIGASE_I"/>
    <property type="match status" value="1"/>
</dbReference>
<feature type="compositionally biased region" description="Basic and acidic residues" evidence="7">
    <location>
        <begin position="788"/>
        <end position="810"/>
    </location>
</feature>
<gene>
    <name evidence="11" type="ORF">CJN711_LOCUS35641</name>
    <name evidence="12" type="ORF">KQP761_LOCUS34815</name>
    <name evidence="13" type="ORF">MBJ925_LOCUS6780</name>
    <name evidence="15" type="ORF">OVN521_LOCUS16364</name>
    <name evidence="14" type="ORF">UXM345_LOCUS10122</name>
</gene>
<keyword evidence="17" id="KW-1185">Reference proteome</keyword>
<dbReference type="FunFam" id="3.90.800.10:FF:000001">
    <property type="entry name" value="Glutamine--tRNA ligase"/>
    <property type="match status" value="1"/>
</dbReference>
<dbReference type="GO" id="GO:0006424">
    <property type="term" value="P:glutamyl-tRNA aminoacylation"/>
    <property type="evidence" value="ECO:0007669"/>
    <property type="project" value="InterPro"/>
</dbReference>
<dbReference type="Gene3D" id="2.40.240.10">
    <property type="entry name" value="Ribosomal Protein L25, Chain P"/>
    <property type="match status" value="2"/>
</dbReference>
<dbReference type="Pfam" id="PF03950">
    <property type="entry name" value="tRNA-synt_1c_C"/>
    <property type="match status" value="1"/>
</dbReference>
<dbReference type="InterPro" id="IPR002314">
    <property type="entry name" value="aa-tRNA-synt_IIb"/>
</dbReference>
<dbReference type="InterPro" id="IPR014729">
    <property type="entry name" value="Rossmann-like_a/b/a_fold"/>
</dbReference>
<feature type="compositionally biased region" description="Basic and acidic residues" evidence="7">
    <location>
        <begin position="742"/>
        <end position="756"/>
    </location>
</feature>
<feature type="domain" description="Aminoacyl-transfer RNA synthetases class-II family profile" evidence="9">
    <location>
        <begin position="868"/>
        <end position="1107"/>
    </location>
</feature>
<feature type="region of interest" description="Disordered" evidence="7">
    <location>
        <begin position="709"/>
        <end position="756"/>
    </location>
</feature>
<dbReference type="InterPro" id="IPR020059">
    <property type="entry name" value="Glu/Gln-tRNA-synth_Ib_codon-bd"/>
</dbReference>
<dbReference type="NCBIfam" id="TIGR00463">
    <property type="entry name" value="gltX_arch"/>
    <property type="match status" value="1"/>
</dbReference>
<dbReference type="PANTHER" id="PTHR43382:SF2">
    <property type="entry name" value="BIFUNCTIONAL GLUTAMATE_PROLINE--TRNA LIGASE"/>
    <property type="match status" value="1"/>
</dbReference>
<evidence type="ECO:0000256" key="4">
    <source>
        <dbReference type="ARBA" id="ARBA00022917"/>
    </source>
</evidence>
<feature type="domain" description="WHEP-TRS" evidence="10">
    <location>
        <begin position="651"/>
        <end position="708"/>
    </location>
</feature>
<dbReference type="FunFam" id="3.40.50.800:FF:000005">
    <property type="entry name" value="bifunctional glutamate/proline--tRNA ligase"/>
    <property type="match status" value="1"/>
</dbReference>
<dbReference type="InterPro" id="IPR017449">
    <property type="entry name" value="Pro-tRNA_synth_II"/>
</dbReference>
<dbReference type="GO" id="GO:0004827">
    <property type="term" value="F:proline-tRNA ligase activity"/>
    <property type="evidence" value="ECO:0007669"/>
    <property type="project" value="InterPro"/>
</dbReference>
<evidence type="ECO:0000256" key="6">
    <source>
        <dbReference type="SAM" id="Coils"/>
    </source>
</evidence>
<dbReference type="Proteomes" id="UP000663855">
    <property type="component" value="Unassembled WGS sequence"/>
</dbReference>
<dbReference type="Gene3D" id="3.90.800.10">
    <property type="entry name" value="Glutamyl-tRNA Synthetase, Domain 3"/>
    <property type="match status" value="1"/>
</dbReference>
<dbReference type="FunFam" id="1.10.1160.10:FF:000001">
    <property type="entry name" value="Glutamine--tRNA ligase"/>
    <property type="match status" value="1"/>
</dbReference>
<dbReference type="Proteomes" id="UP000663834">
    <property type="component" value="Unassembled WGS sequence"/>
</dbReference>
<feature type="chain" id="PRO_5036412983" description="Glutamate--tRNA ligase" evidence="8">
    <location>
        <begin position="19"/>
        <end position="1325"/>
    </location>
</feature>
<keyword evidence="5" id="KW-0030">Aminoacyl-tRNA synthetase</keyword>
<dbReference type="SUPFAM" id="SSF52954">
    <property type="entry name" value="Class II aaRS ABD-related"/>
    <property type="match status" value="1"/>
</dbReference>
<dbReference type="GO" id="GO:0006433">
    <property type="term" value="P:prolyl-tRNA aminoacylation"/>
    <property type="evidence" value="ECO:0007669"/>
    <property type="project" value="InterPro"/>
</dbReference>
<dbReference type="FunFam" id="3.30.930.10:FF:000007">
    <property type="entry name" value="Bifunctional glutamate/proline--tRNA ligase"/>
    <property type="match status" value="1"/>
</dbReference>
<dbReference type="PANTHER" id="PTHR43382">
    <property type="entry name" value="PROLYL-TRNA SYNTHETASE"/>
    <property type="match status" value="1"/>
</dbReference>
<dbReference type="InterPro" id="IPR000738">
    <property type="entry name" value="WHEP-TRS_dom"/>
</dbReference>
<dbReference type="Pfam" id="PF03129">
    <property type="entry name" value="HGTP_anticodon"/>
    <property type="match status" value="1"/>
</dbReference>
<dbReference type="PROSITE" id="PS50862">
    <property type="entry name" value="AA_TRNA_LIGASE_II"/>
    <property type="match status" value="1"/>
</dbReference>
<dbReference type="PRINTS" id="PR00987">
    <property type="entry name" value="TRNASYNTHGLU"/>
</dbReference>
<feature type="signal peptide" evidence="8">
    <location>
        <begin position="1"/>
        <end position="18"/>
    </location>
</feature>
<feature type="coiled-coil region" evidence="6">
    <location>
        <begin position="652"/>
        <end position="700"/>
    </location>
</feature>
<dbReference type="SUPFAM" id="SSF47060">
    <property type="entry name" value="S15/NS1 RNA-binding domain"/>
    <property type="match status" value="2"/>
</dbReference>
<dbReference type="SMART" id="SM00991">
    <property type="entry name" value="WHEP-TRS"/>
    <property type="match status" value="2"/>
</dbReference>